<evidence type="ECO:0000313" key="20">
    <source>
        <dbReference type="Proteomes" id="UP001642483"/>
    </source>
</evidence>
<evidence type="ECO:0000313" key="19">
    <source>
        <dbReference type="EMBL" id="CAK8675010.1"/>
    </source>
</evidence>
<comment type="caution">
    <text evidence="19">The sequence shown here is derived from an EMBL/GenBank/DDBJ whole genome shotgun (WGS) entry which is preliminary data.</text>
</comment>
<dbReference type="InterPro" id="IPR005821">
    <property type="entry name" value="Ion_trans_dom"/>
</dbReference>
<dbReference type="InterPro" id="IPR050818">
    <property type="entry name" value="KCNH_animal-type"/>
</dbReference>
<dbReference type="PRINTS" id="PR01464">
    <property type="entry name" value="EAGCHANNEL"/>
</dbReference>
<reference evidence="19 20" key="1">
    <citation type="submission" date="2024-02" db="EMBL/GenBank/DDBJ databases">
        <authorList>
            <person name="Daric V."/>
            <person name="Darras S."/>
        </authorList>
    </citation>
    <scope>NUCLEOTIDE SEQUENCE [LARGE SCALE GENOMIC DNA]</scope>
</reference>
<dbReference type="Pfam" id="PF00520">
    <property type="entry name" value="Ion_trans"/>
    <property type="match status" value="1"/>
</dbReference>
<dbReference type="InterPro" id="IPR018490">
    <property type="entry name" value="cNMP-bd_dom_sf"/>
</dbReference>
<evidence type="ECO:0000256" key="3">
    <source>
        <dbReference type="ARBA" id="ARBA00022538"/>
    </source>
</evidence>
<keyword evidence="6" id="KW-0631">Potassium channel</keyword>
<evidence type="ECO:0000256" key="10">
    <source>
        <dbReference type="ARBA" id="ARBA00023065"/>
    </source>
</evidence>
<keyword evidence="20" id="KW-1185">Reference proteome</keyword>
<dbReference type="Pfam" id="PF13426">
    <property type="entry name" value="PAS_9"/>
    <property type="match status" value="1"/>
</dbReference>
<evidence type="ECO:0000256" key="6">
    <source>
        <dbReference type="ARBA" id="ARBA00022826"/>
    </source>
</evidence>
<keyword evidence="7" id="KW-0851">Voltage-gated channel</keyword>
<keyword evidence="2" id="KW-0813">Transport</keyword>
<evidence type="ECO:0000256" key="8">
    <source>
        <dbReference type="ARBA" id="ARBA00022958"/>
    </source>
</evidence>
<keyword evidence="4" id="KW-0597">Phosphoprotein</keyword>
<feature type="transmembrane region" description="Helical" evidence="15">
    <location>
        <begin position="437"/>
        <end position="456"/>
    </location>
</feature>
<dbReference type="Gene3D" id="2.60.120.10">
    <property type="entry name" value="Jelly Rolls"/>
    <property type="match status" value="1"/>
</dbReference>
<dbReference type="InterPro" id="IPR003949">
    <property type="entry name" value="K_chnl_volt-dep_EAG"/>
</dbReference>
<dbReference type="Gene3D" id="1.10.1200.260">
    <property type="match status" value="1"/>
</dbReference>
<dbReference type="PROSITE" id="PS50042">
    <property type="entry name" value="CNMP_BINDING_3"/>
    <property type="match status" value="1"/>
</dbReference>
<dbReference type="PRINTS" id="PR01463">
    <property type="entry name" value="EAGCHANLFMLY"/>
</dbReference>
<evidence type="ECO:0000256" key="4">
    <source>
        <dbReference type="ARBA" id="ARBA00022553"/>
    </source>
</evidence>
<feature type="transmembrane region" description="Helical" evidence="15">
    <location>
        <begin position="223"/>
        <end position="243"/>
    </location>
</feature>
<feature type="compositionally biased region" description="Basic residues" evidence="14">
    <location>
        <begin position="782"/>
        <end position="793"/>
    </location>
</feature>
<evidence type="ECO:0000259" key="16">
    <source>
        <dbReference type="PROSITE" id="PS50042"/>
    </source>
</evidence>
<evidence type="ECO:0000256" key="11">
    <source>
        <dbReference type="ARBA" id="ARBA00023136"/>
    </source>
</evidence>
<dbReference type="PROSITE" id="PS50113">
    <property type="entry name" value="PAC"/>
    <property type="match status" value="1"/>
</dbReference>
<dbReference type="InterPro" id="IPR000700">
    <property type="entry name" value="PAS-assoc_C"/>
</dbReference>
<dbReference type="Pfam" id="PF00027">
    <property type="entry name" value="cNMP_binding"/>
    <property type="match status" value="1"/>
</dbReference>
<dbReference type="Proteomes" id="UP001642483">
    <property type="component" value="Unassembled WGS sequence"/>
</dbReference>
<dbReference type="Gene3D" id="1.10.287.70">
    <property type="match status" value="1"/>
</dbReference>
<dbReference type="PANTHER" id="PTHR10217:SF435">
    <property type="entry name" value="POTASSIUM VOLTAGE-GATED CHANNEL PROTEIN EAG"/>
    <property type="match status" value="1"/>
</dbReference>
<evidence type="ECO:0000256" key="5">
    <source>
        <dbReference type="ARBA" id="ARBA00022692"/>
    </source>
</evidence>
<evidence type="ECO:0000256" key="7">
    <source>
        <dbReference type="ARBA" id="ARBA00022882"/>
    </source>
</evidence>
<feature type="transmembrane region" description="Helical" evidence="15">
    <location>
        <begin position="463"/>
        <end position="481"/>
    </location>
</feature>
<dbReference type="InterPro" id="IPR014710">
    <property type="entry name" value="RmlC-like_jellyroll"/>
</dbReference>
<keyword evidence="11 15" id="KW-0472">Membrane</keyword>
<evidence type="ECO:0000256" key="15">
    <source>
        <dbReference type="SAM" id="Phobius"/>
    </source>
</evidence>
<proteinExistence type="predicted"/>
<dbReference type="SMART" id="SM00100">
    <property type="entry name" value="cNMP"/>
    <property type="match status" value="1"/>
</dbReference>
<keyword evidence="5 15" id="KW-0812">Transmembrane</keyword>
<evidence type="ECO:0000256" key="14">
    <source>
        <dbReference type="SAM" id="MobiDB-lite"/>
    </source>
</evidence>
<evidence type="ECO:0000256" key="9">
    <source>
        <dbReference type="ARBA" id="ARBA00022989"/>
    </source>
</evidence>
<evidence type="ECO:0000256" key="12">
    <source>
        <dbReference type="ARBA" id="ARBA00023180"/>
    </source>
</evidence>
<keyword evidence="8" id="KW-0630">Potassium</keyword>
<evidence type="ECO:0000313" key="18">
    <source>
        <dbReference type="EMBL" id="CAK8674873.1"/>
    </source>
</evidence>
<dbReference type="SUPFAM" id="SSF51206">
    <property type="entry name" value="cAMP-binding domain-like"/>
    <property type="match status" value="1"/>
</dbReference>
<dbReference type="Gene3D" id="3.30.450.20">
    <property type="entry name" value="PAS domain"/>
    <property type="match status" value="1"/>
</dbReference>
<keyword evidence="13" id="KW-0407">Ion channel</keyword>
<feature type="compositionally biased region" description="Polar residues" evidence="14">
    <location>
        <begin position="768"/>
        <end position="781"/>
    </location>
</feature>
<sequence>MPAGSKRGLVAPQNTFLENIIRKTNQYESHSNFLLANSQIYDWPIVYANEGFCLTTGISRAEMMTRSCVCEFMHGHFTSLDTVEQMKQDLENHRQSKYEIVLYDKQGTPLWFLIQLATVKNDVDCTVLFLLTFKNISSLKNPIQGTNTQMGGNKIRNLLKNIQKQEEAVLDEQFVPPTSKQGEKKNKITEIFSLSPDMLPKYHHEAPKTPAHIILHYSLFKTIWDWFILILTFYTAIIVPYNVAFQAKGITPEETEETNKAWLFSDSAVDLIFLVDIVINFQTTFVGPGGEVISDPKVIRMNYIKSWFVVDLLSCLPYDLVTFLFSHSEGIADDGISSLFSSLKVTRLLRLGRVARKLDHYIEYGGAMLVLLVCFFVLSGHWLACIWYTIAVNQISVNGTIVQHNWLVLLGNTIGKRYYLEDDVVIGGPTLHECYTAALYFTMTSLTSVGFGNVAGNTESEQIFCVIMLIFGALLYATIFGNVTTIIQQMYADTNRYHDVLNSVREFLKLYQIPEGLCDRIMDYIVSTWSMSKGIDTNKVLNYCPKDMKADICVHLNRKVFNKHAAFRLASDSCLRALAIEFVTTHNAPGDMIYHKGESVDALNFVVSGSLEVIQDDQVVAILSKGDVFGDTFWENGNVGQSASHVRALTYCDLHSIKRDVLLRVLRFYQSFAPSFSKKMVLTFNLRKRYLFHKVSEIQREREEVIRCKNDPDWEGNFPDDHPARKALRKLMEIHKKRHGEENEKEQKKESCDSTSRKASEMKAPPSSEVSATSPGTSGVKNQRRIKHKKRPQSLRSDGSVADSENDSYLVVDTEKIIYAVNKLQPWVEKIFQQNEDITNLLKDISVGIKTLSANSKDKNRNNNNSNTCFEENRGQLPRDFMTNSSVVKLSHEKVQLPTIKRNIRTSTKYVKRTQNISSITQNPTAYSSSSRTSSASSDVVVIDLESVDDTSSGC</sequence>
<keyword evidence="3" id="KW-0633">Potassium transport</keyword>
<keyword evidence="12" id="KW-0325">Glycoprotein</keyword>
<dbReference type="CDD" id="cd00038">
    <property type="entry name" value="CAP_ED"/>
    <property type="match status" value="1"/>
</dbReference>
<dbReference type="EMBL" id="CAWYQH010000013">
    <property type="protein sequence ID" value="CAK8674873.1"/>
    <property type="molecule type" value="Genomic_DNA"/>
</dbReference>
<feature type="transmembrane region" description="Helical" evidence="15">
    <location>
        <begin position="366"/>
        <end position="390"/>
    </location>
</feature>
<accession>A0ABP0F5M6</accession>
<feature type="compositionally biased region" description="Basic and acidic residues" evidence="14">
    <location>
        <begin position="736"/>
        <end position="761"/>
    </location>
</feature>
<dbReference type="CDD" id="cd00130">
    <property type="entry name" value="PAS"/>
    <property type="match status" value="1"/>
</dbReference>
<comment type="subcellular location">
    <subcellularLocation>
        <location evidence="1">Membrane</location>
        <topology evidence="1">Multi-pass membrane protein</topology>
    </subcellularLocation>
</comment>
<dbReference type="InterPro" id="IPR035965">
    <property type="entry name" value="PAS-like_dom_sf"/>
</dbReference>
<feature type="domain" description="Cyclic nucleotide-binding" evidence="16">
    <location>
        <begin position="566"/>
        <end position="666"/>
    </location>
</feature>
<evidence type="ECO:0000256" key="2">
    <source>
        <dbReference type="ARBA" id="ARBA00022448"/>
    </source>
</evidence>
<dbReference type="InterPro" id="IPR000595">
    <property type="entry name" value="cNMP-bd_dom"/>
</dbReference>
<dbReference type="InterPro" id="IPR003938">
    <property type="entry name" value="K_chnl_volt-dep_EAG/ELK/ERG"/>
</dbReference>
<dbReference type="InterPro" id="IPR000014">
    <property type="entry name" value="PAS"/>
</dbReference>
<gene>
    <name evidence="18" type="ORF">CVLEPA_LOCUS4527</name>
    <name evidence="19" type="ORF">CVLEPA_LOCUS4645</name>
</gene>
<dbReference type="PANTHER" id="PTHR10217">
    <property type="entry name" value="VOLTAGE AND LIGAND GATED POTASSIUM CHANNEL"/>
    <property type="match status" value="1"/>
</dbReference>
<evidence type="ECO:0000259" key="17">
    <source>
        <dbReference type="PROSITE" id="PS50113"/>
    </source>
</evidence>
<feature type="domain" description="PAC" evidence="17">
    <location>
        <begin position="96"/>
        <end position="148"/>
    </location>
</feature>
<evidence type="ECO:0000256" key="13">
    <source>
        <dbReference type="ARBA" id="ARBA00023303"/>
    </source>
</evidence>
<feature type="region of interest" description="Disordered" evidence="14">
    <location>
        <begin position="736"/>
        <end position="804"/>
    </location>
</feature>
<organism evidence="19 20">
    <name type="scientific">Clavelina lepadiformis</name>
    <name type="common">Light-bulb sea squirt</name>
    <name type="synonym">Ascidia lepadiformis</name>
    <dbReference type="NCBI Taxonomy" id="159417"/>
    <lineage>
        <taxon>Eukaryota</taxon>
        <taxon>Metazoa</taxon>
        <taxon>Chordata</taxon>
        <taxon>Tunicata</taxon>
        <taxon>Ascidiacea</taxon>
        <taxon>Aplousobranchia</taxon>
        <taxon>Clavelinidae</taxon>
        <taxon>Clavelina</taxon>
    </lineage>
</organism>
<evidence type="ECO:0000256" key="1">
    <source>
        <dbReference type="ARBA" id="ARBA00004141"/>
    </source>
</evidence>
<keyword evidence="10" id="KW-0406">Ion transport</keyword>
<protein>
    <submittedName>
        <fullName evidence="19">Uncharacterized protein</fullName>
    </submittedName>
</protein>
<keyword evidence="9 15" id="KW-1133">Transmembrane helix</keyword>
<dbReference type="SUPFAM" id="SSF55785">
    <property type="entry name" value="PYP-like sensor domain (PAS domain)"/>
    <property type="match status" value="1"/>
</dbReference>
<name>A0ABP0F5M6_CLALP</name>
<dbReference type="EMBL" id="CAWYQH010000013">
    <property type="protein sequence ID" value="CAK8675010.1"/>
    <property type="molecule type" value="Genomic_DNA"/>
</dbReference>
<dbReference type="SUPFAM" id="SSF81324">
    <property type="entry name" value="Voltage-gated potassium channels"/>
    <property type="match status" value="1"/>
</dbReference>